<dbReference type="Proteomes" id="UP000696280">
    <property type="component" value="Unassembled WGS sequence"/>
</dbReference>
<reference evidence="2" key="1">
    <citation type="submission" date="2021-07" db="EMBL/GenBank/DDBJ databases">
        <authorList>
            <person name="Durling M."/>
        </authorList>
    </citation>
    <scope>NUCLEOTIDE SEQUENCE</scope>
</reference>
<sequence length="93" mass="10299">MRLQIIFCFVAAATQVHAQNWRRGVCQKNNVKDADTTQMCCDHYKVNGCPSCTFRPAAPGQDHPECFSDFQIVPENWRQLCASAGAVGEQGPP</sequence>
<gene>
    <name evidence="2" type="ORF">HYFRA_00013803</name>
</gene>
<feature type="signal peptide" evidence="1">
    <location>
        <begin position="1"/>
        <end position="18"/>
    </location>
</feature>
<keyword evidence="3" id="KW-1185">Reference proteome</keyword>
<feature type="chain" id="PRO_5040465580" evidence="1">
    <location>
        <begin position="19"/>
        <end position="93"/>
    </location>
</feature>
<proteinExistence type="predicted"/>
<keyword evidence="1" id="KW-0732">Signal</keyword>
<evidence type="ECO:0000313" key="2">
    <source>
        <dbReference type="EMBL" id="CAG8961342.1"/>
    </source>
</evidence>
<evidence type="ECO:0000313" key="3">
    <source>
        <dbReference type="Proteomes" id="UP000696280"/>
    </source>
</evidence>
<organism evidence="2 3">
    <name type="scientific">Hymenoscyphus fraxineus</name>
    <dbReference type="NCBI Taxonomy" id="746836"/>
    <lineage>
        <taxon>Eukaryota</taxon>
        <taxon>Fungi</taxon>
        <taxon>Dikarya</taxon>
        <taxon>Ascomycota</taxon>
        <taxon>Pezizomycotina</taxon>
        <taxon>Leotiomycetes</taxon>
        <taxon>Helotiales</taxon>
        <taxon>Helotiaceae</taxon>
        <taxon>Hymenoscyphus</taxon>
    </lineage>
</organism>
<dbReference type="AlphaFoldDB" id="A0A9N9Q127"/>
<comment type="caution">
    <text evidence="2">The sequence shown here is derived from an EMBL/GenBank/DDBJ whole genome shotgun (WGS) entry which is preliminary data.</text>
</comment>
<protein>
    <submittedName>
        <fullName evidence="2">Uncharacterized protein</fullName>
    </submittedName>
</protein>
<accession>A0A9N9Q127</accession>
<name>A0A9N9Q127_9HELO</name>
<dbReference type="EMBL" id="CAJVRL010000106">
    <property type="protein sequence ID" value="CAG8961342.1"/>
    <property type="molecule type" value="Genomic_DNA"/>
</dbReference>
<evidence type="ECO:0000256" key="1">
    <source>
        <dbReference type="SAM" id="SignalP"/>
    </source>
</evidence>